<dbReference type="NCBIfam" id="NF008572">
    <property type="entry name" value="PRK11524.1"/>
    <property type="match status" value="1"/>
</dbReference>
<evidence type="ECO:0000256" key="3">
    <source>
        <dbReference type="ARBA" id="ARBA00022679"/>
    </source>
</evidence>
<organism evidence="7 8">
    <name type="scientific">Pallidibacillus pasinlerensis</name>
    <dbReference type="NCBI Taxonomy" id="2703818"/>
    <lineage>
        <taxon>Bacteria</taxon>
        <taxon>Bacillati</taxon>
        <taxon>Bacillota</taxon>
        <taxon>Bacilli</taxon>
        <taxon>Bacillales</taxon>
        <taxon>Bacillaceae</taxon>
        <taxon>Pallidibacillus</taxon>
    </lineage>
</organism>
<evidence type="ECO:0000313" key="7">
    <source>
        <dbReference type="EMBL" id="NCU18808.1"/>
    </source>
</evidence>
<keyword evidence="4" id="KW-0680">Restriction system</keyword>
<dbReference type="InterPro" id="IPR002941">
    <property type="entry name" value="DNA_methylase_N4/N6"/>
</dbReference>
<gene>
    <name evidence="7" type="primary">yhdJ</name>
    <name evidence="7" type="ORF">GW534_14070</name>
</gene>
<dbReference type="PROSITE" id="PS00092">
    <property type="entry name" value="N6_MTASE"/>
    <property type="match status" value="1"/>
</dbReference>
<dbReference type="EMBL" id="JAACYS010000082">
    <property type="protein sequence ID" value="NCU18808.1"/>
    <property type="molecule type" value="Genomic_DNA"/>
</dbReference>
<keyword evidence="2" id="KW-0489">Methyltransferase</keyword>
<evidence type="ECO:0000256" key="1">
    <source>
        <dbReference type="ARBA" id="ARBA00006594"/>
    </source>
</evidence>
<dbReference type="RefSeq" id="WP_161921636.1">
    <property type="nucleotide sequence ID" value="NZ_JAACYS010000082.1"/>
</dbReference>
<comment type="similarity">
    <text evidence="1 5">Belongs to the N(4)/N(6)-methyltransferase family.</text>
</comment>
<accession>A0ABX0A5R5</accession>
<dbReference type="Proteomes" id="UP000743899">
    <property type="component" value="Unassembled WGS sequence"/>
</dbReference>
<dbReference type="InterPro" id="IPR002052">
    <property type="entry name" value="DNA_methylase_N6_adenine_CS"/>
</dbReference>
<comment type="caution">
    <text evidence="7">The sequence shown here is derived from an EMBL/GenBank/DDBJ whole genome shotgun (WGS) entry which is preliminary data.</text>
</comment>
<evidence type="ECO:0000313" key="8">
    <source>
        <dbReference type="Proteomes" id="UP000743899"/>
    </source>
</evidence>
<protein>
    <recommendedName>
        <fullName evidence="5">Methyltransferase</fullName>
        <ecNumber evidence="5">2.1.1.-</ecNumber>
    </recommendedName>
</protein>
<dbReference type="EC" id="2.1.1.-" evidence="5"/>
<dbReference type="Pfam" id="PF01555">
    <property type="entry name" value="N6_N4_Mtase"/>
    <property type="match status" value="1"/>
</dbReference>
<feature type="domain" description="DNA methylase N-4/N-6" evidence="6">
    <location>
        <begin position="39"/>
        <end position="260"/>
    </location>
</feature>
<dbReference type="InterPro" id="IPR029063">
    <property type="entry name" value="SAM-dependent_MTases_sf"/>
</dbReference>
<evidence type="ECO:0000259" key="6">
    <source>
        <dbReference type="Pfam" id="PF01555"/>
    </source>
</evidence>
<keyword evidence="3" id="KW-0808">Transferase</keyword>
<evidence type="ECO:0000256" key="2">
    <source>
        <dbReference type="ARBA" id="ARBA00022603"/>
    </source>
</evidence>
<name>A0ABX0A5R5_9BACI</name>
<dbReference type="Gene3D" id="3.40.50.150">
    <property type="entry name" value="Vaccinia Virus protein VP39"/>
    <property type="match status" value="1"/>
</dbReference>
<reference evidence="7 8" key="1">
    <citation type="submission" date="2020-01" db="EMBL/GenBank/DDBJ databases">
        <title>A novel Bacillus sp. from Pasinler.</title>
        <authorList>
            <person name="Adiguzel A."/>
            <person name="Ay H."/>
            <person name="Baltaci M.O."/>
        </authorList>
    </citation>
    <scope>NUCLEOTIDE SEQUENCE [LARGE SCALE GENOMIC DNA]</scope>
    <source>
        <strain evidence="7 8">P1</strain>
    </source>
</reference>
<sequence>MWKEIFIETNSFENMYNESSFIGCGDSIELLKKMKDKTVDLIFADPPYNIGKDFGKVKEKEAWKTKEDYIKWCKYWIDECFRVLKDDGTFYFMTATQFISYLDIYVQENYNVLSRIVWSYDSSGVQSKKIFGSLYEPILMVNKSPKAKYTFNYKDILVEAKTGAKRGLIDYRKDPPQPYNTKKVPGNVWEFPRVRYKMEEYENHPTQKPEKLLERIILASSNEGDIVLDPFGGSFTTAGVAVKLNRKAVSFDIEEEYFKIGIRRTGIATHYKGEELKKDKSRKTKNLSKNVRT</sequence>
<dbReference type="PRINTS" id="PR00508">
    <property type="entry name" value="S21N4MTFRASE"/>
</dbReference>
<proteinExistence type="inferred from homology"/>
<evidence type="ECO:0000256" key="4">
    <source>
        <dbReference type="ARBA" id="ARBA00022747"/>
    </source>
</evidence>
<evidence type="ECO:0000256" key="5">
    <source>
        <dbReference type="RuleBase" id="RU362026"/>
    </source>
</evidence>
<dbReference type="InterPro" id="IPR001091">
    <property type="entry name" value="RM_Methyltransferase"/>
</dbReference>
<dbReference type="SUPFAM" id="SSF53335">
    <property type="entry name" value="S-adenosyl-L-methionine-dependent methyltransferases"/>
    <property type="match status" value="1"/>
</dbReference>
<feature type="non-terminal residue" evidence="7">
    <location>
        <position position="293"/>
    </location>
</feature>
<keyword evidence="8" id="KW-1185">Reference proteome</keyword>